<protein>
    <recommendedName>
        <fullName evidence="7">Glycoside hydrolase family 127 protein</fullName>
    </recommendedName>
</protein>
<dbReference type="Pfam" id="PF20736">
    <property type="entry name" value="Glyco_hydro127M"/>
    <property type="match status" value="1"/>
</dbReference>
<dbReference type="AlphaFoldDB" id="A0A3N2DAN4"/>
<evidence type="ECO:0000313" key="5">
    <source>
        <dbReference type="EMBL" id="ROR96803.1"/>
    </source>
</evidence>
<comment type="caution">
    <text evidence="5">The sequence shown here is derived from an EMBL/GenBank/DDBJ whole genome shotgun (WGS) entry which is preliminary data.</text>
</comment>
<feature type="region of interest" description="Disordered" evidence="1">
    <location>
        <begin position="1"/>
        <end position="37"/>
    </location>
</feature>
<dbReference type="EMBL" id="RKHQ01000001">
    <property type="protein sequence ID" value="ROR96803.1"/>
    <property type="molecule type" value="Genomic_DNA"/>
</dbReference>
<dbReference type="InterPro" id="IPR012878">
    <property type="entry name" value="Beta-AFase-like_GH127_cat"/>
</dbReference>
<dbReference type="Pfam" id="PF20737">
    <property type="entry name" value="Glyco_hydro127C"/>
    <property type="match status" value="1"/>
</dbReference>
<sequence>MSISETSAPTTPEATPVAPTTPATPAAPAPPAAPVAPGRGALRPLGLGDVRLTGGFWGGWQEVNATGIIPHADAWEERVGWVDNFRRALDGTLVGHRTGREFSDSDVYKLLEAMAWEHGRTGDAALDARIREVATLVARVQEPDGYLSTRFGRPGQGERYSDLEWGHELYCYGHLVQAAVARLRTGVHDELVDVALRAADHVCAEFGPGGPRDGVCGHPEIEPALVELYRVTGEPRYLETARAFVERRGHRTLADIEFGRAYFQDDVPVREASDLRGHAVRALYLSAGALDVAVETGDEELFDVVREQYRRALARRTYLTGGMGSHHQDEAFGEDFELPPDRAYAETCASVASIMVAWRLLLATGDAAWGDVVERALHNVVVTSPAADGRSFFYTNPLQMRVEGAPVDPDELSPRAHAQLRAPWFEVSCCPTNVARTLAQLATYVATASDDGIQLHQLAPATIDVELPDAGRLRLEVVTGYPYAGEVEVRVLESLDAPWELAIRVPAWAVGAATLDGEPVPGDGRVARVRRTFRSGETVRLALPMAPRVVGADPRVDAVRGCVAVERGPFVLAAESVDLDGADVGLLRVDPATVRAGEEPGTALVDGVLLDPEDAAWPYGPGAPTEQEGGRRVTVVLRPCFGWGERGPATMRVWLPTR</sequence>
<dbReference type="GO" id="GO:0005975">
    <property type="term" value="P:carbohydrate metabolic process"/>
    <property type="evidence" value="ECO:0007669"/>
    <property type="project" value="InterPro"/>
</dbReference>
<evidence type="ECO:0000313" key="6">
    <source>
        <dbReference type="Proteomes" id="UP000275356"/>
    </source>
</evidence>
<evidence type="ECO:0000256" key="1">
    <source>
        <dbReference type="SAM" id="MobiDB-lite"/>
    </source>
</evidence>
<dbReference type="InterPro" id="IPR049174">
    <property type="entry name" value="Beta-AFase-like"/>
</dbReference>
<dbReference type="SUPFAM" id="SSF48208">
    <property type="entry name" value="Six-hairpin glycosidases"/>
    <property type="match status" value="1"/>
</dbReference>
<reference evidence="5 6" key="1">
    <citation type="submission" date="2018-11" db="EMBL/GenBank/DDBJ databases">
        <title>Sequencing the genomes of 1000 actinobacteria strains.</title>
        <authorList>
            <person name="Klenk H.-P."/>
        </authorList>
    </citation>
    <scope>NUCLEOTIDE SEQUENCE [LARGE SCALE GENOMIC DNA]</scope>
    <source>
        <strain evidence="5 6">DSM 13521</strain>
    </source>
</reference>
<dbReference type="InterPro" id="IPR049049">
    <property type="entry name" value="Beta-AFase-like_GH127_C"/>
</dbReference>
<dbReference type="Proteomes" id="UP000275356">
    <property type="component" value="Unassembled WGS sequence"/>
</dbReference>
<dbReference type="Pfam" id="PF07944">
    <property type="entry name" value="Beta-AFase-like_GH127_cat"/>
    <property type="match status" value="1"/>
</dbReference>
<keyword evidence="6" id="KW-1185">Reference proteome</keyword>
<evidence type="ECO:0000259" key="3">
    <source>
        <dbReference type="Pfam" id="PF20736"/>
    </source>
</evidence>
<evidence type="ECO:0000259" key="2">
    <source>
        <dbReference type="Pfam" id="PF07944"/>
    </source>
</evidence>
<accession>A0A3N2DAN4</accession>
<name>A0A3N2DAN4_9MICO</name>
<dbReference type="PANTHER" id="PTHR43465:SF2">
    <property type="entry name" value="DUF1680 DOMAIN PROTEIN (AFU_ORTHOLOGUE AFUA_1G08910)"/>
    <property type="match status" value="1"/>
</dbReference>
<proteinExistence type="predicted"/>
<dbReference type="RefSeq" id="WP_123738935.1">
    <property type="nucleotide sequence ID" value="NZ_RKHQ01000001.1"/>
</dbReference>
<feature type="domain" description="Non-reducing end beta-L-arabinofuranosidase-like GH127 C-terminal" evidence="4">
    <location>
        <begin position="547"/>
        <end position="656"/>
    </location>
</feature>
<feature type="compositionally biased region" description="Low complexity" evidence="1">
    <location>
        <begin position="1"/>
        <end position="24"/>
    </location>
</feature>
<evidence type="ECO:0008006" key="7">
    <source>
        <dbReference type="Google" id="ProtNLM"/>
    </source>
</evidence>
<dbReference type="PANTHER" id="PTHR43465">
    <property type="entry name" value="DUF1680 DOMAIN PROTEIN (AFU_ORTHOLOGUE AFUA_1G08910)"/>
    <property type="match status" value="1"/>
</dbReference>
<feature type="domain" description="Non-reducing end beta-L-arabinofuranosidase-like GH127 catalytic" evidence="2">
    <location>
        <begin position="49"/>
        <end position="442"/>
    </location>
</feature>
<evidence type="ECO:0000259" key="4">
    <source>
        <dbReference type="Pfam" id="PF20737"/>
    </source>
</evidence>
<gene>
    <name evidence="5" type="ORF">EDD28_1394</name>
</gene>
<organism evidence="5 6">
    <name type="scientific">Salana multivorans</name>
    <dbReference type="NCBI Taxonomy" id="120377"/>
    <lineage>
        <taxon>Bacteria</taxon>
        <taxon>Bacillati</taxon>
        <taxon>Actinomycetota</taxon>
        <taxon>Actinomycetes</taxon>
        <taxon>Micrococcales</taxon>
        <taxon>Beutenbergiaceae</taxon>
        <taxon>Salana</taxon>
    </lineage>
</organism>
<dbReference type="OrthoDB" id="9757939at2"/>
<dbReference type="InterPro" id="IPR008928">
    <property type="entry name" value="6-hairpin_glycosidase_sf"/>
</dbReference>
<feature type="domain" description="Non-reducing end beta-L-arabinofuranosidase-like GH127 middle" evidence="3">
    <location>
        <begin position="453"/>
        <end position="545"/>
    </location>
</feature>
<feature type="compositionally biased region" description="Pro residues" evidence="1">
    <location>
        <begin position="25"/>
        <end position="34"/>
    </location>
</feature>
<dbReference type="InterPro" id="IPR049046">
    <property type="entry name" value="Beta-AFase-like_GH127_middle"/>
</dbReference>